<accession>A0A0N1F6M4</accession>
<evidence type="ECO:0000313" key="2">
    <source>
        <dbReference type="Proteomes" id="UP000031553"/>
    </source>
</evidence>
<reference evidence="1 2" key="1">
    <citation type="submission" date="2015-07" db="EMBL/GenBank/DDBJ databases">
        <title>Draft Genome Sequence of Komagataeibacter intermedius Strain AF2, Isolated from Kombucha Tea.</title>
        <authorList>
            <person name="Santos R.A."/>
            <person name="Berretta A.A."/>
            <person name="Barud H.S."/>
            <person name="Ribeiro S.J."/>
            <person name="Gonzalez-Garcia L.N."/>
            <person name="Zucchi T.D."/>
            <person name="Goldman G.H."/>
            <person name="Riano-Pachon D.M."/>
        </authorList>
    </citation>
    <scope>NUCLEOTIDE SEQUENCE [LARGE SCALE GENOMIC DNA]</scope>
    <source>
        <strain evidence="1 2">AF2</strain>
    </source>
</reference>
<gene>
    <name evidence="1" type="ORF">GLUCOINTEAF2_0203623</name>
</gene>
<dbReference type="EMBL" id="JUFX02000265">
    <property type="protein sequence ID" value="KPH85045.1"/>
    <property type="molecule type" value="Genomic_DNA"/>
</dbReference>
<dbReference type="Proteomes" id="UP000031553">
    <property type="component" value="Unassembled WGS sequence"/>
</dbReference>
<proteinExistence type="predicted"/>
<dbReference type="AlphaFoldDB" id="A0A0N1F6M4"/>
<comment type="caution">
    <text evidence="1">The sequence shown here is derived from an EMBL/GenBank/DDBJ whole genome shotgun (WGS) entry which is preliminary data.</text>
</comment>
<sequence>MGRAVGAHQPRAVDGEAHRQLLQHHVMHHLVIGALQEGGIDGAERAQPLGRHAGGKGHGVLFGNADVKETVGIGPGELVQPGARRHGGGDRDDFVVGRGLADQFLCKDRGVARRSGRALFLLAGHDIEPGDRVILVARRFGRGVAVALLGNHMQQHGADILGVAQVAQDVDQLVHVVAVNGADIIEAEFLEQRAAGHDAARVFIGLLRRAFQAAGQALGHLGGKFAQVEELARRHEAREVARHRADRRRDGHLVIVQHHDQAFGARAAMRRVVHGLVRHACRDRAIADHRDHVALAVGGVFLRAQVVGDGHAEAGGNGGRGMRRAKRVVFALAAPGEARQAARLAQGADALAPPG</sequence>
<organism evidence="1 2">
    <name type="scientific">Komagataeibacter intermedius AF2</name>
    <dbReference type="NCBI Taxonomy" id="1458464"/>
    <lineage>
        <taxon>Bacteria</taxon>
        <taxon>Pseudomonadati</taxon>
        <taxon>Pseudomonadota</taxon>
        <taxon>Alphaproteobacteria</taxon>
        <taxon>Acetobacterales</taxon>
        <taxon>Acetobacteraceae</taxon>
        <taxon>Komagataeibacter</taxon>
    </lineage>
</organism>
<protein>
    <submittedName>
        <fullName evidence="1">Dehydrogenase</fullName>
    </submittedName>
</protein>
<evidence type="ECO:0000313" key="1">
    <source>
        <dbReference type="EMBL" id="KPH85045.1"/>
    </source>
</evidence>
<name>A0A0N1F6M4_9PROT</name>